<proteinExistence type="predicted"/>
<keyword evidence="2" id="KW-1185">Reference proteome</keyword>
<reference evidence="1" key="1">
    <citation type="submission" date="2023-08" db="EMBL/GenBank/DDBJ databases">
        <title>A de novo genome assembly of Solanum verrucosum Schlechtendal, a Mexican diploid species geographically isolated from the other diploid A-genome species in potato relatives.</title>
        <authorList>
            <person name="Hosaka K."/>
        </authorList>
    </citation>
    <scope>NUCLEOTIDE SEQUENCE</scope>
    <source>
        <tissue evidence="1">Young leaves</tissue>
    </source>
</reference>
<evidence type="ECO:0000313" key="2">
    <source>
        <dbReference type="Proteomes" id="UP001234989"/>
    </source>
</evidence>
<gene>
    <name evidence="1" type="ORF">MTR67_034770</name>
</gene>
<protein>
    <submittedName>
        <fullName evidence="1">Uncharacterized protein</fullName>
    </submittedName>
</protein>
<accession>A0AAF0U8Z5</accession>
<dbReference type="AlphaFoldDB" id="A0AAF0U8Z5"/>
<name>A0AAF0U8Z5_SOLVR</name>
<organism evidence="1 2">
    <name type="scientific">Solanum verrucosum</name>
    <dbReference type="NCBI Taxonomy" id="315347"/>
    <lineage>
        <taxon>Eukaryota</taxon>
        <taxon>Viridiplantae</taxon>
        <taxon>Streptophyta</taxon>
        <taxon>Embryophyta</taxon>
        <taxon>Tracheophyta</taxon>
        <taxon>Spermatophyta</taxon>
        <taxon>Magnoliopsida</taxon>
        <taxon>eudicotyledons</taxon>
        <taxon>Gunneridae</taxon>
        <taxon>Pentapetalae</taxon>
        <taxon>asterids</taxon>
        <taxon>lamiids</taxon>
        <taxon>Solanales</taxon>
        <taxon>Solanaceae</taxon>
        <taxon>Solanoideae</taxon>
        <taxon>Solaneae</taxon>
        <taxon>Solanum</taxon>
    </lineage>
</organism>
<dbReference type="EMBL" id="CP133619">
    <property type="protein sequence ID" value="WMV41385.1"/>
    <property type="molecule type" value="Genomic_DNA"/>
</dbReference>
<sequence>MLVALYNNVNVNELLYGNGGYAPRGYGKMETLPMLGRESRPYLYGVGLYDTGFHGFLSRSMSVNAYSHHVKCALWFLERFYQLCVVVWDAIHAMHE</sequence>
<evidence type="ECO:0000313" key="1">
    <source>
        <dbReference type="EMBL" id="WMV41385.1"/>
    </source>
</evidence>
<dbReference type="Proteomes" id="UP001234989">
    <property type="component" value="Chromosome 8"/>
</dbReference>